<comment type="cofactor">
    <cofactor evidence="11">
        <name>Zn(2+)</name>
        <dbReference type="ChEBI" id="CHEBI:29105"/>
    </cofactor>
</comment>
<evidence type="ECO:0000256" key="5">
    <source>
        <dbReference type="ARBA" id="ARBA00022525"/>
    </source>
</evidence>
<dbReference type="PROSITE" id="PS51144">
    <property type="entry name" value="ALPHA_CA_2"/>
    <property type="match status" value="2"/>
</dbReference>
<feature type="domain" description="Alpha-carbonic anhydrase" evidence="13">
    <location>
        <begin position="362"/>
        <end position="618"/>
    </location>
</feature>
<dbReference type="PANTHER" id="PTHR18952:SF265">
    <property type="entry name" value="CARBONIC ANHYDRASE"/>
    <property type="match status" value="1"/>
</dbReference>
<feature type="transmembrane region" description="Helical" evidence="12">
    <location>
        <begin position="303"/>
        <end position="321"/>
    </location>
</feature>
<keyword evidence="12" id="KW-1133">Transmembrane helix</keyword>
<keyword evidence="7 11" id="KW-0862">Zinc</keyword>
<dbReference type="SUPFAM" id="SSF51069">
    <property type="entry name" value="Carbonic anhydrase"/>
    <property type="match status" value="2"/>
</dbReference>
<evidence type="ECO:0000256" key="8">
    <source>
        <dbReference type="ARBA" id="ARBA00023180"/>
    </source>
</evidence>
<comment type="subcellular location">
    <subcellularLocation>
        <location evidence="2">Secreted</location>
    </subcellularLocation>
</comment>
<evidence type="ECO:0000256" key="9">
    <source>
        <dbReference type="ARBA" id="ARBA00023239"/>
    </source>
</evidence>
<dbReference type="SMART" id="SM01057">
    <property type="entry name" value="Carb_anhydrase"/>
    <property type="match status" value="2"/>
</dbReference>
<keyword evidence="9 11" id="KW-0456">Lyase</keyword>
<sequence>MKQDSKMISTMLLQFIFLGLTLFYGRVLGSAGNKWGYDYADGPKFWPNSYPNCGGQQQSPISIGVSEVVVNNSLPQFNFDHIKNVTNLKMTLENNGHSVQIDLKGNNLQLTGGGLPGTYNAEQFHFHWGSEDKRGSEHNINGKQYPMEMHVVLYNSNHGVFSNALNKTGGLAVLAFLFEIGETNHHFDEIISHLTKISHKDDHALLNTFALDSLFPHDAGVYYRYYGSLTTPPCYESVIWTIFKNHIIISEEQIDKFRHQVHRNYANETDRDISDDYRPVQRLNNRVVITNAEEGLYYNNFKINLPFNFYFMVLLFLVCRSKKLARGFFLKHYSWIQMLLGSSCVVYLLLIVIQSTSGFVQSSWGYHHGVGPKRWGELFSTCKGRRQSPIDIRTQDVVYDRNLKQFNLSDLDKVDEYRAKFENNGHSVEVHLSDKKLRVTGGSLPGPYTVAQFHFHWGSVNNRGSEHAINGRHFPIEMHVVMHSDKFQTVADAMNVTNGLAVLGFFIDVGDYNDEFESIIRNLRNIKRKADSVIIKALSLSDLFPQTTDYLRYAGSLTTPPCYQSVIWSVFVHRIYISQYQLDQFRSLGRTHYPGSEDLINNYRNPQPLNGRKVTTNVQLLFN</sequence>
<evidence type="ECO:0000256" key="11">
    <source>
        <dbReference type="RuleBase" id="RU367011"/>
    </source>
</evidence>
<dbReference type="InterPro" id="IPR018338">
    <property type="entry name" value="Carbonic_anhydrase_a-class_CS"/>
</dbReference>
<evidence type="ECO:0000313" key="15">
    <source>
        <dbReference type="Proteomes" id="UP000596742"/>
    </source>
</evidence>
<dbReference type="Gene3D" id="3.10.200.10">
    <property type="entry name" value="Alpha carbonic anhydrase"/>
    <property type="match status" value="2"/>
</dbReference>
<dbReference type="GO" id="GO:0005886">
    <property type="term" value="C:plasma membrane"/>
    <property type="evidence" value="ECO:0007669"/>
    <property type="project" value="TreeGrafter"/>
</dbReference>
<evidence type="ECO:0000256" key="10">
    <source>
        <dbReference type="ARBA" id="ARBA00048348"/>
    </source>
</evidence>
<keyword evidence="8" id="KW-0325">Glycoprotein</keyword>
<keyword evidence="12" id="KW-0472">Membrane</keyword>
<dbReference type="AlphaFoldDB" id="A0A8B6FNL2"/>
<evidence type="ECO:0000256" key="2">
    <source>
        <dbReference type="ARBA" id="ARBA00004613"/>
    </source>
</evidence>
<evidence type="ECO:0000256" key="12">
    <source>
        <dbReference type="SAM" id="Phobius"/>
    </source>
</evidence>
<feature type="transmembrane region" description="Helical" evidence="12">
    <location>
        <begin position="333"/>
        <end position="353"/>
    </location>
</feature>
<keyword evidence="12" id="KW-0812">Transmembrane</keyword>
<reference evidence="14" key="1">
    <citation type="submission" date="2018-11" db="EMBL/GenBank/DDBJ databases">
        <authorList>
            <person name="Alioto T."/>
            <person name="Alioto T."/>
        </authorList>
    </citation>
    <scope>NUCLEOTIDE SEQUENCE</scope>
</reference>
<accession>A0A8B6FNL2</accession>
<evidence type="ECO:0000256" key="3">
    <source>
        <dbReference type="ARBA" id="ARBA00010718"/>
    </source>
</evidence>
<evidence type="ECO:0000256" key="7">
    <source>
        <dbReference type="ARBA" id="ARBA00022833"/>
    </source>
</evidence>
<keyword evidence="6 11" id="KW-0479">Metal-binding</keyword>
<dbReference type="CDD" id="cd00326">
    <property type="entry name" value="alpha_CA"/>
    <property type="match status" value="2"/>
</dbReference>
<evidence type="ECO:0000313" key="14">
    <source>
        <dbReference type="EMBL" id="VDI51630.1"/>
    </source>
</evidence>
<evidence type="ECO:0000259" key="13">
    <source>
        <dbReference type="PROSITE" id="PS51144"/>
    </source>
</evidence>
<dbReference type="InterPro" id="IPR001148">
    <property type="entry name" value="CA_dom"/>
</dbReference>
<dbReference type="InterPro" id="IPR023561">
    <property type="entry name" value="Carbonic_anhydrase_a-class"/>
</dbReference>
<dbReference type="FunFam" id="3.10.200.10:FF:000003">
    <property type="entry name" value="Carbonic anhydrase 12"/>
    <property type="match status" value="2"/>
</dbReference>
<keyword evidence="15" id="KW-1185">Reference proteome</keyword>
<dbReference type="GO" id="GO:0005576">
    <property type="term" value="C:extracellular region"/>
    <property type="evidence" value="ECO:0007669"/>
    <property type="project" value="UniProtKB-SubCell"/>
</dbReference>
<comment type="caution">
    <text evidence="14">The sequence shown here is derived from an EMBL/GenBank/DDBJ whole genome shotgun (WGS) entry which is preliminary data.</text>
</comment>
<dbReference type="PANTHER" id="PTHR18952">
    <property type="entry name" value="CARBONIC ANHYDRASE"/>
    <property type="match status" value="1"/>
</dbReference>
<dbReference type="InterPro" id="IPR036398">
    <property type="entry name" value="CA_dom_sf"/>
</dbReference>
<keyword evidence="5" id="KW-0964">Secreted</keyword>
<name>A0A8B6FNL2_MYTGA</name>
<protein>
    <recommendedName>
        <fullName evidence="4 11">Carbonic anhydrase</fullName>
        <ecNumber evidence="4 11">4.2.1.1</ecNumber>
    </recommendedName>
</protein>
<comment type="catalytic activity">
    <reaction evidence="10 11">
        <text>hydrogencarbonate + H(+) = CO2 + H2O</text>
        <dbReference type="Rhea" id="RHEA:10748"/>
        <dbReference type="ChEBI" id="CHEBI:15377"/>
        <dbReference type="ChEBI" id="CHEBI:15378"/>
        <dbReference type="ChEBI" id="CHEBI:16526"/>
        <dbReference type="ChEBI" id="CHEBI:17544"/>
        <dbReference type="EC" id="4.2.1.1"/>
    </reaction>
</comment>
<evidence type="ECO:0000256" key="1">
    <source>
        <dbReference type="ARBA" id="ARBA00002904"/>
    </source>
</evidence>
<organism evidence="14 15">
    <name type="scientific">Mytilus galloprovincialis</name>
    <name type="common">Mediterranean mussel</name>
    <dbReference type="NCBI Taxonomy" id="29158"/>
    <lineage>
        <taxon>Eukaryota</taxon>
        <taxon>Metazoa</taxon>
        <taxon>Spiralia</taxon>
        <taxon>Lophotrochozoa</taxon>
        <taxon>Mollusca</taxon>
        <taxon>Bivalvia</taxon>
        <taxon>Autobranchia</taxon>
        <taxon>Pteriomorphia</taxon>
        <taxon>Mytilida</taxon>
        <taxon>Mytiloidea</taxon>
        <taxon>Mytilidae</taxon>
        <taxon>Mytilinae</taxon>
        <taxon>Mytilus</taxon>
    </lineage>
</organism>
<dbReference type="EC" id="4.2.1.1" evidence="4 11"/>
<gene>
    <name evidence="14" type="ORF">MGAL_10B068794</name>
</gene>
<dbReference type="Proteomes" id="UP000596742">
    <property type="component" value="Unassembled WGS sequence"/>
</dbReference>
<comment type="similarity">
    <text evidence="3 11">Belongs to the alpha-carbonic anhydrase family.</text>
</comment>
<comment type="function">
    <text evidence="1 11">Reversible hydration of carbon dioxide.</text>
</comment>
<dbReference type="OrthoDB" id="429145at2759"/>
<dbReference type="GO" id="GO:0008270">
    <property type="term" value="F:zinc ion binding"/>
    <property type="evidence" value="ECO:0007669"/>
    <property type="project" value="UniProtKB-UniRule"/>
</dbReference>
<evidence type="ECO:0000256" key="6">
    <source>
        <dbReference type="ARBA" id="ARBA00022723"/>
    </source>
</evidence>
<proteinExistence type="inferred from homology"/>
<dbReference type="GO" id="GO:0004089">
    <property type="term" value="F:carbonate dehydratase activity"/>
    <property type="evidence" value="ECO:0007669"/>
    <property type="project" value="UniProtKB-UniRule"/>
</dbReference>
<dbReference type="Pfam" id="PF00194">
    <property type="entry name" value="Carb_anhydrase"/>
    <property type="match status" value="2"/>
</dbReference>
<feature type="domain" description="Alpha-carbonic anhydrase" evidence="13">
    <location>
        <begin position="33"/>
        <end position="292"/>
    </location>
</feature>
<evidence type="ECO:0000256" key="4">
    <source>
        <dbReference type="ARBA" id="ARBA00012925"/>
    </source>
</evidence>
<dbReference type="EMBL" id="UYJE01007079">
    <property type="protein sequence ID" value="VDI51630.1"/>
    <property type="molecule type" value="Genomic_DNA"/>
</dbReference>
<dbReference type="PROSITE" id="PS00162">
    <property type="entry name" value="ALPHA_CA_1"/>
    <property type="match status" value="2"/>
</dbReference>